<reference evidence="2" key="1">
    <citation type="journal article" date="2020" name="Nature">
        <title>Giant virus diversity and host interactions through global metagenomics.</title>
        <authorList>
            <person name="Schulz F."/>
            <person name="Roux S."/>
            <person name="Paez-Espino D."/>
            <person name="Jungbluth S."/>
            <person name="Walsh D.A."/>
            <person name="Denef V.J."/>
            <person name="McMahon K.D."/>
            <person name="Konstantinidis K.T."/>
            <person name="Eloe-Fadrosh E.A."/>
            <person name="Kyrpides N.C."/>
            <person name="Woyke T."/>
        </authorList>
    </citation>
    <scope>NUCLEOTIDE SEQUENCE</scope>
    <source>
        <strain evidence="2">GVMAG-S-ERX556049-19</strain>
    </source>
</reference>
<evidence type="ECO:0000313" key="2">
    <source>
        <dbReference type="EMBL" id="QHT37755.1"/>
    </source>
</evidence>
<keyword evidence="1" id="KW-0812">Transmembrane</keyword>
<protein>
    <submittedName>
        <fullName evidence="2">Uncharacterized protein</fullName>
    </submittedName>
</protein>
<keyword evidence="1" id="KW-0472">Membrane</keyword>
<sequence length="88" mass="9992">MEKLLIISALIALMFFILKMLEMKYIDKEMKPLKNVIRDSVFVFVASLGCLFVFLNFNGSINDFMSIITADKSGNLKATEIFTDEPGF</sequence>
<feature type="transmembrane region" description="Helical" evidence="1">
    <location>
        <begin position="41"/>
        <end position="57"/>
    </location>
</feature>
<accession>A0A6C0FF75</accession>
<dbReference type="EMBL" id="MN738820">
    <property type="protein sequence ID" value="QHT37755.1"/>
    <property type="molecule type" value="Genomic_DNA"/>
</dbReference>
<proteinExistence type="predicted"/>
<keyword evidence="1" id="KW-1133">Transmembrane helix</keyword>
<organism evidence="2">
    <name type="scientific">viral metagenome</name>
    <dbReference type="NCBI Taxonomy" id="1070528"/>
    <lineage>
        <taxon>unclassified sequences</taxon>
        <taxon>metagenomes</taxon>
        <taxon>organismal metagenomes</taxon>
    </lineage>
</organism>
<evidence type="ECO:0000256" key="1">
    <source>
        <dbReference type="SAM" id="Phobius"/>
    </source>
</evidence>
<feature type="transmembrane region" description="Helical" evidence="1">
    <location>
        <begin position="6"/>
        <end position="21"/>
    </location>
</feature>
<name>A0A6C0FF75_9ZZZZ</name>
<dbReference type="AlphaFoldDB" id="A0A6C0FF75"/>